<evidence type="ECO:0000256" key="1">
    <source>
        <dbReference type="SAM" id="SignalP"/>
    </source>
</evidence>
<proteinExistence type="predicted"/>
<evidence type="ECO:0000313" key="2">
    <source>
        <dbReference type="EMBL" id="JAC49303.1"/>
    </source>
</evidence>
<sequence>MQVIRMFRNAFVIVFFLFNVCRAIEANAQLAVSGRMDNGAGTAPGASGVVMQQQKSMLSLLNADKLDSPSAAAGDAGVAATEQEASGSRQTRQVIFPYATYGGYYGGYPAYYPYSYYTYRPYYYYRPSYSYSLPFYLYG</sequence>
<organism evidence="2">
    <name type="scientific">Bactrocera dorsalis</name>
    <name type="common">Oriental fruit fly</name>
    <name type="synonym">Dacus dorsalis</name>
    <dbReference type="NCBI Taxonomy" id="27457"/>
    <lineage>
        <taxon>Eukaryota</taxon>
        <taxon>Metazoa</taxon>
        <taxon>Ecdysozoa</taxon>
        <taxon>Arthropoda</taxon>
        <taxon>Hexapoda</taxon>
        <taxon>Insecta</taxon>
        <taxon>Pterygota</taxon>
        <taxon>Neoptera</taxon>
        <taxon>Endopterygota</taxon>
        <taxon>Diptera</taxon>
        <taxon>Brachycera</taxon>
        <taxon>Muscomorpha</taxon>
        <taxon>Tephritoidea</taxon>
        <taxon>Tephritidae</taxon>
        <taxon>Bactrocera</taxon>
        <taxon>Bactrocera</taxon>
    </lineage>
</organism>
<dbReference type="AlphaFoldDB" id="A0A034W6A6"/>
<accession>A0A034W6A6</accession>
<name>A0A034W6A6_BACDO</name>
<feature type="chain" id="PRO_5001557574" evidence="1">
    <location>
        <begin position="24"/>
        <end position="139"/>
    </location>
</feature>
<dbReference type="EMBL" id="GAKP01009649">
    <property type="protein sequence ID" value="JAC49303.1"/>
    <property type="molecule type" value="Transcribed_RNA"/>
</dbReference>
<feature type="signal peptide" evidence="1">
    <location>
        <begin position="1"/>
        <end position="23"/>
    </location>
</feature>
<reference evidence="2" key="1">
    <citation type="journal article" date="2014" name="BMC Genomics">
        <title>Characterizing the developmental transcriptome of the oriental fruit fly, Bactrocera dorsalis (Diptera: Tephritidae) through comparative genomic analysis with Drosophila melanogaster utilizing modENCODE datasets.</title>
        <authorList>
            <person name="Geib S.M."/>
            <person name="Calla B."/>
            <person name="Hall B."/>
            <person name="Hou S."/>
            <person name="Manoukis N.C."/>
        </authorList>
    </citation>
    <scope>NUCLEOTIDE SEQUENCE</scope>
    <source>
        <strain evidence="2">Punador</strain>
    </source>
</reference>
<protein>
    <submittedName>
        <fullName evidence="2">Uncharacterized protein</fullName>
    </submittedName>
</protein>
<keyword evidence="1" id="KW-0732">Signal</keyword>